<dbReference type="InterPro" id="IPR005467">
    <property type="entry name" value="His_kinase_dom"/>
</dbReference>
<evidence type="ECO:0000259" key="9">
    <source>
        <dbReference type="PROSITE" id="PS50109"/>
    </source>
</evidence>
<evidence type="ECO:0000256" key="7">
    <source>
        <dbReference type="ARBA" id="ARBA00023012"/>
    </source>
</evidence>
<gene>
    <name evidence="10" type="ORF">WAX78_20395</name>
</gene>
<dbReference type="PANTHER" id="PTHR43065:SF34">
    <property type="entry name" value="SPORULATION KINASE A"/>
    <property type="match status" value="1"/>
</dbReference>
<comment type="catalytic activity">
    <reaction evidence="1">
        <text>ATP + protein L-histidine = ADP + protein N-phospho-L-histidine.</text>
        <dbReference type="EC" id="2.7.13.3"/>
    </reaction>
</comment>
<protein>
    <recommendedName>
        <fullName evidence="2">histidine kinase</fullName>
        <ecNumber evidence="2">2.7.13.3</ecNumber>
    </recommendedName>
</protein>
<dbReference type="InterPro" id="IPR036890">
    <property type="entry name" value="HATPase_C_sf"/>
</dbReference>
<dbReference type="SMART" id="SM00388">
    <property type="entry name" value="HisKA"/>
    <property type="match status" value="1"/>
</dbReference>
<dbReference type="EMBL" id="JBAWSV010000008">
    <property type="protein sequence ID" value="MEI4831790.1"/>
    <property type="molecule type" value="Genomic_DNA"/>
</dbReference>
<dbReference type="GO" id="GO:0016301">
    <property type="term" value="F:kinase activity"/>
    <property type="evidence" value="ECO:0007669"/>
    <property type="project" value="UniProtKB-KW"/>
</dbReference>
<evidence type="ECO:0000256" key="8">
    <source>
        <dbReference type="SAM" id="Phobius"/>
    </source>
</evidence>
<keyword evidence="4" id="KW-0547">Nucleotide-binding</keyword>
<feature type="transmembrane region" description="Helical" evidence="8">
    <location>
        <begin position="124"/>
        <end position="142"/>
    </location>
</feature>
<keyword evidence="8" id="KW-0812">Transmembrane</keyword>
<dbReference type="InterPro" id="IPR048436">
    <property type="entry name" value="MASE12"/>
</dbReference>
<dbReference type="EC" id="2.7.13.3" evidence="2"/>
<accession>A0ABU8G0K2</accession>
<reference evidence="10 11" key="1">
    <citation type="submission" date="2024-01" db="EMBL/GenBank/DDBJ databases">
        <title>Seven novel Bacillus-like species.</title>
        <authorList>
            <person name="Liu G."/>
        </authorList>
    </citation>
    <scope>NUCLEOTIDE SEQUENCE [LARGE SCALE GENOMIC DNA]</scope>
    <source>
        <strain evidence="10 11">FJAT-53711</strain>
    </source>
</reference>
<dbReference type="Pfam" id="PF00512">
    <property type="entry name" value="HisKA"/>
    <property type="match status" value="1"/>
</dbReference>
<evidence type="ECO:0000256" key="1">
    <source>
        <dbReference type="ARBA" id="ARBA00000085"/>
    </source>
</evidence>
<proteinExistence type="predicted"/>
<dbReference type="CDD" id="cd00082">
    <property type="entry name" value="HisKA"/>
    <property type="match status" value="1"/>
</dbReference>
<comment type="caution">
    <text evidence="10">The sequence shown here is derived from an EMBL/GenBank/DDBJ whole genome shotgun (WGS) entry which is preliminary data.</text>
</comment>
<dbReference type="PANTHER" id="PTHR43065">
    <property type="entry name" value="SENSOR HISTIDINE KINASE"/>
    <property type="match status" value="1"/>
</dbReference>
<dbReference type="InterPro" id="IPR003661">
    <property type="entry name" value="HisK_dim/P_dom"/>
</dbReference>
<evidence type="ECO:0000313" key="10">
    <source>
        <dbReference type="EMBL" id="MEI4831790.1"/>
    </source>
</evidence>
<name>A0ABU8G0K2_9BACI</name>
<dbReference type="Gene3D" id="3.30.565.10">
    <property type="entry name" value="Histidine kinase-like ATPase, C-terminal domain"/>
    <property type="match status" value="1"/>
</dbReference>
<evidence type="ECO:0000256" key="2">
    <source>
        <dbReference type="ARBA" id="ARBA00012438"/>
    </source>
</evidence>
<dbReference type="SUPFAM" id="SSF47384">
    <property type="entry name" value="Homodimeric domain of signal transducing histidine kinase"/>
    <property type="match status" value="1"/>
</dbReference>
<dbReference type="Pfam" id="PF20971">
    <property type="entry name" value="MASE12"/>
    <property type="match status" value="1"/>
</dbReference>
<evidence type="ECO:0000256" key="3">
    <source>
        <dbReference type="ARBA" id="ARBA00022679"/>
    </source>
</evidence>
<feature type="transmembrane region" description="Helical" evidence="8">
    <location>
        <begin position="46"/>
        <end position="65"/>
    </location>
</feature>
<sequence>MNPSTMLFQEERKGAKLFLWVFNFAYIILQGPYIRTVNYDTNTFGFIANFGLSMLILLLLLLGIYCVKKEIPHAVKYIYLIGYLFGDIFRNVWLYLEDAAELGSGNFVEVVLTFFVPIFMSKRYFWTLIISLVIKYSVIIVVSQQPKALMTMIVSVVVLGVSYILLMRFHSYVEGINKVFKKTKQNQQSAVIGEMAATIGHEIRNPLTSLKGFTQLQKEKYPNDPIYHNMIQEIERINSIIGELMILGKPKSKQYGTYNIRQLLLDGIDVEERNIRESEIKMNYIFDENVPSIECDTKQMRYVFVHIMKYVMKKIEQGSTINICIQTIKEEFVVIHIADKEYEINEKRTIAVGEASFISQEDEIGLGLMAVHKIINEHQGHIHFDYVANVGIRIEVILPIKQ</sequence>
<keyword evidence="3" id="KW-0808">Transferase</keyword>
<dbReference type="PROSITE" id="PS50109">
    <property type="entry name" value="HIS_KIN"/>
    <property type="match status" value="1"/>
</dbReference>
<keyword evidence="8" id="KW-0472">Membrane</keyword>
<keyword evidence="5 10" id="KW-0418">Kinase</keyword>
<evidence type="ECO:0000256" key="4">
    <source>
        <dbReference type="ARBA" id="ARBA00022741"/>
    </source>
</evidence>
<keyword evidence="8" id="KW-1133">Transmembrane helix</keyword>
<organism evidence="10 11">
    <name type="scientific">Bacillus yunxiaonensis</name>
    <dbReference type="NCBI Taxonomy" id="3127665"/>
    <lineage>
        <taxon>Bacteria</taxon>
        <taxon>Bacillati</taxon>
        <taxon>Bacillota</taxon>
        <taxon>Bacilli</taxon>
        <taxon>Bacillales</taxon>
        <taxon>Bacillaceae</taxon>
        <taxon>Bacillus</taxon>
    </lineage>
</organism>
<keyword evidence="6" id="KW-0067">ATP-binding</keyword>
<dbReference type="InterPro" id="IPR036097">
    <property type="entry name" value="HisK_dim/P_sf"/>
</dbReference>
<evidence type="ECO:0000256" key="6">
    <source>
        <dbReference type="ARBA" id="ARBA00022840"/>
    </source>
</evidence>
<dbReference type="RefSeq" id="WP_336483862.1">
    <property type="nucleotide sequence ID" value="NZ_JBAWSV010000008.1"/>
</dbReference>
<dbReference type="Gene3D" id="1.10.287.130">
    <property type="match status" value="1"/>
</dbReference>
<feature type="transmembrane region" description="Helical" evidence="8">
    <location>
        <begin position="148"/>
        <end position="166"/>
    </location>
</feature>
<keyword evidence="7" id="KW-0902">Two-component regulatory system</keyword>
<feature type="transmembrane region" description="Helical" evidence="8">
    <location>
        <begin position="17"/>
        <end position="34"/>
    </location>
</feature>
<dbReference type="SUPFAM" id="SSF55874">
    <property type="entry name" value="ATPase domain of HSP90 chaperone/DNA topoisomerase II/histidine kinase"/>
    <property type="match status" value="1"/>
</dbReference>
<keyword evidence="11" id="KW-1185">Reference proteome</keyword>
<feature type="domain" description="Histidine kinase" evidence="9">
    <location>
        <begin position="198"/>
        <end position="402"/>
    </location>
</feature>
<dbReference type="Proteomes" id="UP001367922">
    <property type="component" value="Unassembled WGS sequence"/>
</dbReference>
<evidence type="ECO:0000313" key="11">
    <source>
        <dbReference type="Proteomes" id="UP001367922"/>
    </source>
</evidence>
<feature type="transmembrane region" description="Helical" evidence="8">
    <location>
        <begin position="77"/>
        <end position="96"/>
    </location>
</feature>
<evidence type="ECO:0000256" key="5">
    <source>
        <dbReference type="ARBA" id="ARBA00022777"/>
    </source>
</evidence>